<evidence type="ECO:0000256" key="1">
    <source>
        <dbReference type="ARBA" id="ARBA00022741"/>
    </source>
</evidence>
<comment type="caution">
    <text evidence="4">The sequence shown here is derived from an EMBL/GenBank/DDBJ whole genome shotgun (WGS) entry which is preliminary data.</text>
</comment>
<dbReference type="InterPro" id="IPR005225">
    <property type="entry name" value="Small_GTP-bd"/>
</dbReference>
<accession>A0ABV0YKQ6</accession>
<name>A0ABV0YKQ6_9TELE</name>
<dbReference type="Proteomes" id="UP001469553">
    <property type="component" value="Unassembled WGS sequence"/>
</dbReference>
<protein>
    <recommendedName>
        <fullName evidence="6">Ras-related C3 botulinum toxin substrate 1</fullName>
    </recommendedName>
</protein>
<proteinExistence type="predicted"/>
<dbReference type="SUPFAM" id="SSF52540">
    <property type="entry name" value="P-loop containing nucleoside triphosphate hydrolases"/>
    <property type="match status" value="1"/>
</dbReference>
<dbReference type="NCBIfam" id="TIGR00231">
    <property type="entry name" value="small_GTP"/>
    <property type="match status" value="1"/>
</dbReference>
<sequence length="301" mass="33562">MHIRSSPLTHDPPAGGLQAIFSGLKAKLRLSTQLVQQQRQQRLSAPGSVREQDAPDHTSASEAGDARRGAGIPTQQQQQRQRQEVGTTRRWGDDGGSVGIMANGTGSIMLKCVVVGDGAVGKTCLLMSYANDAFPEEYVPTVFDHYAVTVNVGGKQYLLGLYDTAGQEDYDRLRPLSYPMTDVFLICFSVVNPASFQNVREEWVPELQEYAPSVPYLLIGTQIDLRDDPKTIAKLNDMKEKPVATEQGQKLAKEEWTSQQIHSKVRPCNAWRIWKKAQDLHIGLHKPWLSYVLKFRTGKID</sequence>
<keyword evidence="1" id="KW-0547">Nucleotide-binding</keyword>
<dbReference type="PROSITE" id="PS51419">
    <property type="entry name" value="RAB"/>
    <property type="match status" value="1"/>
</dbReference>
<dbReference type="SMART" id="SM00173">
    <property type="entry name" value="RAS"/>
    <property type="match status" value="1"/>
</dbReference>
<evidence type="ECO:0000313" key="4">
    <source>
        <dbReference type="EMBL" id="MEQ2294326.1"/>
    </source>
</evidence>
<organism evidence="4 5">
    <name type="scientific">Ameca splendens</name>
    <dbReference type="NCBI Taxonomy" id="208324"/>
    <lineage>
        <taxon>Eukaryota</taxon>
        <taxon>Metazoa</taxon>
        <taxon>Chordata</taxon>
        <taxon>Craniata</taxon>
        <taxon>Vertebrata</taxon>
        <taxon>Euteleostomi</taxon>
        <taxon>Actinopterygii</taxon>
        <taxon>Neopterygii</taxon>
        <taxon>Teleostei</taxon>
        <taxon>Neoteleostei</taxon>
        <taxon>Acanthomorphata</taxon>
        <taxon>Ovalentaria</taxon>
        <taxon>Atherinomorphae</taxon>
        <taxon>Cyprinodontiformes</taxon>
        <taxon>Goodeidae</taxon>
        <taxon>Ameca</taxon>
    </lineage>
</organism>
<dbReference type="PROSITE" id="PS51420">
    <property type="entry name" value="RHO"/>
    <property type="match status" value="1"/>
</dbReference>
<gene>
    <name evidence="4" type="ORF">AMECASPLE_002817</name>
</gene>
<dbReference type="PROSITE" id="PS51421">
    <property type="entry name" value="RAS"/>
    <property type="match status" value="1"/>
</dbReference>
<reference evidence="4 5" key="1">
    <citation type="submission" date="2021-06" db="EMBL/GenBank/DDBJ databases">
        <authorList>
            <person name="Palmer J.M."/>
        </authorList>
    </citation>
    <scope>NUCLEOTIDE SEQUENCE [LARGE SCALE GENOMIC DNA]</scope>
    <source>
        <strain evidence="4 5">AS_MEX2019</strain>
        <tissue evidence="4">Muscle</tissue>
    </source>
</reference>
<dbReference type="SMART" id="SM00175">
    <property type="entry name" value="RAB"/>
    <property type="match status" value="1"/>
</dbReference>
<keyword evidence="5" id="KW-1185">Reference proteome</keyword>
<evidence type="ECO:0000313" key="5">
    <source>
        <dbReference type="Proteomes" id="UP001469553"/>
    </source>
</evidence>
<dbReference type="InterPro" id="IPR001806">
    <property type="entry name" value="Small_GTPase"/>
</dbReference>
<feature type="compositionally biased region" description="Low complexity" evidence="3">
    <location>
        <begin position="33"/>
        <end position="43"/>
    </location>
</feature>
<dbReference type="PANTHER" id="PTHR24072">
    <property type="entry name" value="RHO FAMILY GTPASE"/>
    <property type="match status" value="1"/>
</dbReference>
<dbReference type="Pfam" id="PF00071">
    <property type="entry name" value="Ras"/>
    <property type="match status" value="1"/>
</dbReference>
<keyword evidence="2" id="KW-0342">GTP-binding</keyword>
<feature type="region of interest" description="Disordered" evidence="3">
    <location>
        <begin position="33"/>
        <end position="97"/>
    </location>
</feature>
<evidence type="ECO:0000256" key="2">
    <source>
        <dbReference type="ARBA" id="ARBA00023134"/>
    </source>
</evidence>
<dbReference type="InterPro" id="IPR003578">
    <property type="entry name" value="Small_GTPase_Rho"/>
</dbReference>
<dbReference type="InterPro" id="IPR027417">
    <property type="entry name" value="P-loop_NTPase"/>
</dbReference>
<evidence type="ECO:0008006" key="6">
    <source>
        <dbReference type="Google" id="ProtNLM"/>
    </source>
</evidence>
<dbReference type="EMBL" id="JAHRIP010037725">
    <property type="protein sequence ID" value="MEQ2294326.1"/>
    <property type="molecule type" value="Genomic_DNA"/>
</dbReference>
<dbReference type="SMART" id="SM00174">
    <property type="entry name" value="RHO"/>
    <property type="match status" value="1"/>
</dbReference>
<dbReference type="PRINTS" id="PR00449">
    <property type="entry name" value="RASTRNSFRMNG"/>
</dbReference>
<dbReference type="Gene3D" id="3.40.50.300">
    <property type="entry name" value="P-loop containing nucleotide triphosphate hydrolases"/>
    <property type="match status" value="1"/>
</dbReference>
<evidence type="ECO:0000256" key="3">
    <source>
        <dbReference type="SAM" id="MobiDB-lite"/>
    </source>
</evidence>